<evidence type="ECO:0000313" key="1">
    <source>
        <dbReference type="EMBL" id="KAK8476466.1"/>
    </source>
</evidence>
<accession>A0ABR1Z8Z0</accession>
<keyword evidence="2" id="KW-1185">Reference proteome</keyword>
<sequence>MMCNLNVRLCIATILPPSPSADTDRVVWSGEANGRFSIKSAYRIRIGDNGVNMERHWNVVHQFKKSRLGHISNGGGPRHLECVGEGMGQAQHGWSSTDY</sequence>
<name>A0ABR1Z8Z0_9ROSI</name>
<dbReference type="EMBL" id="JBBPBN010002223">
    <property type="protein sequence ID" value="KAK8476466.1"/>
    <property type="molecule type" value="Genomic_DNA"/>
</dbReference>
<organism evidence="1 2">
    <name type="scientific">Hibiscus sabdariffa</name>
    <name type="common">roselle</name>
    <dbReference type="NCBI Taxonomy" id="183260"/>
    <lineage>
        <taxon>Eukaryota</taxon>
        <taxon>Viridiplantae</taxon>
        <taxon>Streptophyta</taxon>
        <taxon>Embryophyta</taxon>
        <taxon>Tracheophyta</taxon>
        <taxon>Spermatophyta</taxon>
        <taxon>Magnoliopsida</taxon>
        <taxon>eudicotyledons</taxon>
        <taxon>Gunneridae</taxon>
        <taxon>Pentapetalae</taxon>
        <taxon>rosids</taxon>
        <taxon>malvids</taxon>
        <taxon>Malvales</taxon>
        <taxon>Malvaceae</taxon>
        <taxon>Malvoideae</taxon>
        <taxon>Hibiscus</taxon>
    </lineage>
</organism>
<evidence type="ECO:0000313" key="2">
    <source>
        <dbReference type="Proteomes" id="UP001396334"/>
    </source>
</evidence>
<reference evidence="1 2" key="1">
    <citation type="journal article" date="2024" name="G3 (Bethesda)">
        <title>Genome assembly of Hibiscus sabdariffa L. provides insights into metabolisms of medicinal natural products.</title>
        <authorList>
            <person name="Kim T."/>
        </authorList>
    </citation>
    <scope>NUCLEOTIDE SEQUENCE [LARGE SCALE GENOMIC DNA]</scope>
    <source>
        <strain evidence="1">TK-2024</strain>
        <tissue evidence="1">Old leaves</tissue>
    </source>
</reference>
<comment type="caution">
    <text evidence="1">The sequence shown here is derived from an EMBL/GenBank/DDBJ whole genome shotgun (WGS) entry which is preliminary data.</text>
</comment>
<evidence type="ECO:0008006" key="3">
    <source>
        <dbReference type="Google" id="ProtNLM"/>
    </source>
</evidence>
<proteinExistence type="predicted"/>
<dbReference type="Proteomes" id="UP001396334">
    <property type="component" value="Unassembled WGS sequence"/>
</dbReference>
<gene>
    <name evidence="1" type="ORF">V6N11_014251</name>
</gene>
<protein>
    <recommendedName>
        <fullName evidence="3">Secreted protein</fullName>
    </recommendedName>
</protein>